<accession>A0ABP5YL44</accession>
<dbReference type="InterPro" id="IPR009057">
    <property type="entry name" value="Homeodomain-like_sf"/>
</dbReference>
<organism evidence="6 7">
    <name type="scientific">Streptomyces longisporus</name>
    <dbReference type="NCBI Taxonomy" id="1948"/>
    <lineage>
        <taxon>Bacteria</taxon>
        <taxon>Bacillati</taxon>
        <taxon>Actinomycetota</taxon>
        <taxon>Actinomycetes</taxon>
        <taxon>Kitasatosporales</taxon>
        <taxon>Streptomycetaceae</taxon>
        <taxon>Streptomyces</taxon>
    </lineage>
</organism>
<dbReference type="PROSITE" id="PS50977">
    <property type="entry name" value="HTH_TETR_2"/>
    <property type="match status" value="1"/>
</dbReference>
<evidence type="ECO:0000256" key="2">
    <source>
        <dbReference type="ARBA" id="ARBA00023125"/>
    </source>
</evidence>
<sequence>MTHPALRSLDAMTEPGLRERKKQRMYQDVSETAIRLFLEKGFDAVSVAEVAAAAGISKPTLFRYFPAKEDLVLHRIADHEGEAARVATEGPTPLAALRRHFLDGLERGDPVTGLNDHPAVLAFHALLYGTPALVARAYAHLERSEAALAEVLGGGLEARLAAGQIVAVQRILAMENWRRIAEGERVEDVRAHAVAAAERAFGVLAAAFPHLA</sequence>
<keyword evidence="3" id="KW-0804">Transcription</keyword>
<dbReference type="InterPro" id="IPR023772">
    <property type="entry name" value="DNA-bd_HTH_TetR-type_CS"/>
</dbReference>
<evidence type="ECO:0000313" key="7">
    <source>
        <dbReference type="Proteomes" id="UP001501777"/>
    </source>
</evidence>
<evidence type="ECO:0000313" key="6">
    <source>
        <dbReference type="EMBL" id="GAA2481154.1"/>
    </source>
</evidence>
<gene>
    <name evidence="6" type="ORF">GCM10010276_17440</name>
</gene>
<name>A0ABP5YL44_STRLO</name>
<dbReference type="InterPro" id="IPR001647">
    <property type="entry name" value="HTH_TetR"/>
</dbReference>
<feature type="DNA-binding region" description="H-T-H motif" evidence="4">
    <location>
        <begin position="46"/>
        <end position="65"/>
    </location>
</feature>
<comment type="caution">
    <text evidence="6">The sequence shown here is derived from an EMBL/GenBank/DDBJ whole genome shotgun (WGS) entry which is preliminary data.</text>
</comment>
<dbReference type="Gene3D" id="1.10.357.10">
    <property type="entry name" value="Tetracycline Repressor, domain 2"/>
    <property type="match status" value="1"/>
</dbReference>
<dbReference type="InterPro" id="IPR050109">
    <property type="entry name" value="HTH-type_TetR-like_transc_reg"/>
</dbReference>
<dbReference type="PRINTS" id="PR00455">
    <property type="entry name" value="HTHTETR"/>
</dbReference>
<dbReference type="PROSITE" id="PS01081">
    <property type="entry name" value="HTH_TETR_1"/>
    <property type="match status" value="1"/>
</dbReference>
<keyword evidence="2 4" id="KW-0238">DNA-binding</keyword>
<dbReference type="Pfam" id="PF00440">
    <property type="entry name" value="TetR_N"/>
    <property type="match status" value="1"/>
</dbReference>
<protein>
    <submittedName>
        <fullName evidence="6">TetR family transcriptional regulator</fullName>
    </submittedName>
</protein>
<dbReference type="SUPFAM" id="SSF46689">
    <property type="entry name" value="Homeodomain-like"/>
    <property type="match status" value="1"/>
</dbReference>
<evidence type="ECO:0000259" key="5">
    <source>
        <dbReference type="PROSITE" id="PS50977"/>
    </source>
</evidence>
<evidence type="ECO:0000256" key="1">
    <source>
        <dbReference type="ARBA" id="ARBA00023015"/>
    </source>
</evidence>
<evidence type="ECO:0000256" key="4">
    <source>
        <dbReference type="PROSITE-ProRule" id="PRU00335"/>
    </source>
</evidence>
<feature type="domain" description="HTH tetR-type" evidence="5">
    <location>
        <begin position="23"/>
        <end position="83"/>
    </location>
</feature>
<dbReference type="EMBL" id="BAAASG010000005">
    <property type="protein sequence ID" value="GAA2481154.1"/>
    <property type="molecule type" value="Genomic_DNA"/>
</dbReference>
<proteinExistence type="predicted"/>
<dbReference type="PANTHER" id="PTHR30055:SF234">
    <property type="entry name" value="HTH-TYPE TRANSCRIPTIONAL REGULATOR BETI"/>
    <property type="match status" value="1"/>
</dbReference>
<dbReference type="Proteomes" id="UP001501777">
    <property type="component" value="Unassembled WGS sequence"/>
</dbReference>
<keyword evidence="7" id="KW-1185">Reference proteome</keyword>
<keyword evidence="1" id="KW-0805">Transcription regulation</keyword>
<reference evidence="7" key="1">
    <citation type="journal article" date="2019" name="Int. J. Syst. Evol. Microbiol.">
        <title>The Global Catalogue of Microorganisms (GCM) 10K type strain sequencing project: providing services to taxonomists for standard genome sequencing and annotation.</title>
        <authorList>
            <consortium name="The Broad Institute Genomics Platform"/>
            <consortium name="The Broad Institute Genome Sequencing Center for Infectious Disease"/>
            <person name="Wu L."/>
            <person name="Ma J."/>
        </authorList>
    </citation>
    <scope>NUCLEOTIDE SEQUENCE [LARGE SCALE GENOMIC DNA]</scope>
    <source>
        <strain evidence="7">JCM 4395</strain>
    </source>
</reference>
<evidence type="ECO:0000256" key="3">
    <source>
        <dbReference type="ARBA" id="ARBA00023163"/>
    </source>
</evidence>
<dbReference type="PANTHER" id="PTHR30055">
    <property type="entry name" value="HTH-TYPE TRANSCRIPTIONAL REGULATOR RUTR"/>
    <property type="match status" value="1"/>
</dbReference>